<dbReference type="AlphaFoldDB" id="A0A0S3Q098"/>
<gene>
    <name evidence="9" type="primary">maa</name>
    <name evidence="9" type="ORF">GJW-30_1_04145</name>
</gene>
<evidence type="ECO:0000256" key="2">
    <source>
        <dbReference type="ARBA" id="ARBA00022458"/>
    </source>
</evidence>
<sequence>MKSEKEKMLAGELYRPGDTEIQADQAAAKAWMVRYNAALDAPPAERRALLAERLASVGEGAVIRPPFHCDFGYNISVGKGVFLNFNCVILDICAVSIGDDTQIGPAVQIYAADHPRDAAERKSGVEFGRPVTIGRNCWIGGGAIILPGVTIGDDALVGAGSVVTRDVPAGATVVGNPAQVVSNGARSL</sequence>
<dbReference type="PANTHER" id="PTHR23416:SF23">
    <property type="entry name" value="ACETYLTRANSFERASE C18B11.09C-RELATED"/>
    <property type="match status" value="1"/>
</dbReference>
<dbReference type="PANTHER" id="PTHR23416">
    <property type="entry name" value="SIALIC ACID SYNTHASE-RELATED"/>
    <property type="match status" value="1"/>
</dbReference>
<dbReference type="GO" id="GO:0016407">
    <property type="term" value="F:acetyltransferase activity"/>
    <property type="evidence" value="ECO:0007669"/>
    <property type="project" value="InterPro"/>
</dbReference>
<keyword evidence="5 9" id="KW-0012">Acyltransferase</keyword>
<dbReference type="FunFam" id="2.160.10.10:FF:000025">
    <property type="entry name" value="Hexapeptide-repeat containing-acetyltransferase"/>
    <property type="match status" value="1"/>
</dbReference>
<evidence type="ECO:0000313" key="10">
    <source>
        <dbReference type="Proteomes" id="UP000236884"/>
    </source>
</evidence>
<evidence type="ECO:0000256" key="4">
    <source>
        <dbReference type="ARBA" id="ARBA00022737"/>
    </source>
</evidence>
<dbReference type="PROSITE" id="PS00101">
    <property type="entry name" value="HEXAPEP_TRANSFERASES"/>
    <property type="match status" value="1"/>
</dbReference>
<comment type="similarity">
    <text evidence="1">Belongs to the transferase hexapeptide repeat family.</text>
</comment>
<keyword evidence="4" id="KW-0677">Repeat</keyword>
<accession>A0A0S3Q098</accession>
<feature type="domain" description="Maltose/galactoside acetyltransferase" evidence="8">
    <location>
        <begin position="5"/>
        <end position="59"/>
    </location>
</feature>
<dbReference type="Gene3D" id="2.160.10.10">
    <property type="entry name" value="Hexapeptide repeat proteins"/>
    <property type="match status" value="1"/>
</dbReference>
<evidence type="ECO:0000256" key="6">
    <source>
        <dbReference type="ARBA" id="ARBA00055587"/>
    </source>
</evidence>
<keyword evidence="10" id="KW-1185">Reference proteome</keyword>
<dbReference type="KEGG" id="vgo:GJW-30_1_04145"/>
<comment type="function">
    <text evidence="6">Acetyltransferase implicated in the O-acetylation of Nod factors.</text>
</comment>
<dbReference type="SMART" id="SM01266">
    <property type="entry name" value="Mac"/>
    <property type="match status" value="1"/>
</dbReference>
<dbReference type="GO" id="GO:0008374">
    <property type="term" value="F:O-acyltransferase activity"/>
    <property type="evidence" value="ECO:0007669"/>
    <property type="project" value="TreeGrafter"/>
</dbReference>
<dbReference type="Pfam" id="PF00132">
    <property type="entry name" value="Hexapep"/>
    <property type="match status" value="1"/>
</dbReference>
<evidence type="ECO:0000256" key="3">
    <source>
        <dbReference type="ARBA" id="ARBA00022679"/>
    </source>
</evidence>
<proteinExistence type="inferred from homology"/>
<dbReference type="Proteomes" id="UP000236884">
    <property type="component" value="Chromosome"/>
</dbReference>
<evidence type="ECO:0000256" key="5">
    <source>
        <dbReference type="ARBA" id="ARBA00023315"/>
    </source>
</evidence>
<reference evidence="9 10" key="1">
    <citation type="submission" date="2015-08" db="EMBL/GenBank/DDBJ databases">
        <title>Investigation of the bacterial diversity of lava forest soil.</title>
        <authorList>
            <person name="Lee J.S."/>
        </authorList>
    </citation>
    <scope>NUCLEOTIDE SEQUENCE [LARGE SCALE GENOMIC DNA]</scope>
    <source>
        <strain evidence="9 10">GJW-30</strain>
    </source>
</reference>
<dbReference type="Pfam" id="PF12464">
    <property type="entry name" value="Mac"/>
    <property type="match status" value="1"/>
</dbReference>
<dbReference type="SUPFAM" id="SSF51161">
    <property type="entry name" value="Trimeric LpxA-like enzymes"/>
    <property type="match status" value="1"/>
</dbReference>
<name>A0A0S3Q098_9BRAD</name>
<protein>
    <recommendedName>
        <fullName evidence="7">Nodulation protein L</fullName>
    </recommendedName>
</protein>
<dbReference type="InterPro" id="IPR051159">
    <property type="entry name" value="Hexapeptide_acetyltransf"/>
</dbReference>
<dbReference type="InterPro" id="IPR018357">
    <property type="entry name" value="Hexapep_transf_CS"/>
</dbReference>
<keyword evidence="3 9" id="KW-0808">Transferase</keyword>
<dbReference type="InterPro" id="IPR001451">
    <property type="entry name" value="Hexapep"/>
</dbReference>
<evidence type="ECO:0000259" key="8">
    <source>
        <dbReference type="SMART" id="SM01266"/>
    </source>
</evidence>
<dbReference type="InterPro" id="IPR011004">
    <property type="entry name" value="Trimer_LpxA-like_sf"/>
</dbReference>
<evidence type="ECO:0000313" key="9">
    <source>
        <dbReference type="EMBL" id="BAT61586.1"/>
    </source>
</evidence>
<dbReference type="InterPro" id="IPR024688">
    <property type="entry name" value="Mac_dom"/>
</dbReference>
<keyword evidence="2" id="KW-0536">Nodulation</keyword>
<dbReference type="CDD" id="cd03357">
    <property type="entry name" value="LbH_MAT_GAT"/>
    <property type="match status" value="1"/>
</dbReference>
<evidence type="ECO:0000256" key="7">
    <source>
        <dbReference type="ARBA" id="ARBA00067695"/>
    </source>
</evidence>
<dbReference type="EMBL" id="AP014946">
    <property type="protein sequence ID" value="BAT61586.1"/>
    <property type="molecule type" value="Genomic_DNA"/>
</dbReference>
<evidence type="ECO:0000256" key="1">
    <source>
        <dbReference type="ARBA" id="ARBA00007274"/>
    </source>
</evidence>
<dbReference type="GO" id="GO:0005829">
    <property type="term" value="C:cytosol"/>
    <property type="evidence" value="ECO:0007669"/>
    <property type="project" value="TreeGrafter"/>
</dbReference>
<organism evidence="9 10">
    <name type="scientific">Variibacter gotjawalensis</name>
    <dbReference type="NCBI Taxonomy" id="1333996"/>
    <lineage>
        <taxon>Bacteria</taxon>
        <taxon>Pseudomonadati</taxon>
        <taxon>Pseudomonadota</taxon>
        <taxon>Alphaproteobacteria</taxon>
        <taxon>Hyphomicrobiales</taxon>
        <taxon>Nitrobacteraceae</taxon>
        <taxon>Variibacter</taxon>
    </lineage>
</organism>